<dbReference type="EMBL" id="JALJOS010000014">
    <property type="protein sequence ID" value="KAK9831259.1"/>
    <property type="molecule type" value="Genomic_DNA"/>
</dbReference>
<feature type="region of interest" description="Disordered" evidence="1">
    <location>
        <begin position="207"/>
        <end position="226"/>
    </location>
</feature>
<feature type="transmembrane region" description="Helical" evidence="2">
    <location>
        <begin position="148"/>
        <end position="166"/>
    </location>
</feature>
<feature type="compositionally biased region" description="Acidic residues" evidence="1">
    <location>
        <begin position="210"/>
        <end position="219"/>
    </location>
</feature>
<evidence type="ECO:0000256" key="2">
    <source>
        <dbReference type="SAM" id="Phobius"/>
    </source>
</evidence>
<accession>A0AAW1RC44</accession>
<protein>
    <submittedName>
        <fullName evidence="3">Uncharacterized protein</fullName>
    </submittedName>
</protein>
<gene>
    <name evidence="3" type="ORF">WJX74_009676</name>
</gene>
<sequence length="226" mass="24191">MASGVCDQRLAPVSWLQPRFTAIPKWRASKAAQSATATRPHRLKTLRTSPGSKSDAGHTRGSAVGSHEAEQVEDLMPEPLKDSPQRSAALHDFCMVIPYGLILLAAGTISLFTGAGWSGGRTFAAGCLTLGLGNTSLQLWRSGNRTRLVTFFTAGIAAAVTAAKFQRTRMVQVPWVRWSNFGLSGISAAMVLFLCYNILAGGNPLKPAEDVQEEGDTEALPERPLP</sequence>
<reference evidence="3 4" key="1">
    <citation type="journal article" date="2024" name="Nat. Commun.">
        <title>Phylogenomics reveals the evolutionary origins of lichenization in chlorophyte algae.</title>
        <authorList>
            <person name="Puginier C."/>
            <person name="Libourel C."/>
            <person name="Otte J."/>
            <person name="Skaloud P."/>
            <person name="Haon M."/>
            <person name="Grisel S."/>
            <person name="Petersen M."/>
            <person name="Berrin J.G."/>
            <person name="Delaux P.M."/>
            <person name="Dal Grande F."/>
            <person name="Keller J."/>
        </authorList>
    </citation>
    <scope>NUCLEOTIDE SEQUENCE [LARGE SCALE GENOMIC DNA]</scope>
    <source>
        <strain evidence="3 4">SAG 2145</strain>
    </source>
</reference>
<keyword evidence="2" id="KW-1133">Transmembrane helix</keyword>
<dbReference type="Proteomes" id="UP001438707">
    <property type="component" value="Unassembled WGS sequence"/>
</dbReference>
<evidence type="ECO:0000313" key="3">
    <source>
        <dbReference type="EMBL" id="KAK9831259.1"/>
    </source>
</evidence>
<keyword evidence="2" id="KW-0472">Membrane</keyword>
<feature type="transmembrane region" description="Helical" evidence="2">
    <location>
        <begin position="96"/>
        <end position="117"/>
    </location>
</feature>
<name>A0AAW1RC44_9CHLO</name>
<keyword evidence="4" id="KW-1185">Reference proteome</keyword>
<comment type="caution">
    <text evidence="3">The sequence shown here is derived from an EMBL/GenBank/DDBJ whole genome shotgun (WGS) entry which is preliminary data.</text>
</comment>
<dbReference type="AlphaFoldDB" id="A0AAW1RC44"/>
<organism evidence="3 4">
    <name type="scientific">Apatococcus lobatus</name>
    <dbReference type="NCBI Taxonomy" id="904363"/>
    <lineage>
        <taxon>Eukaryota</taxon>
        <taxon>Viridiplantae</taxon>
        <taxon>Chlorophyta</taxon>
        <taxon>core chlorophytes</taxon>
        <taxon>Trebouxiophyceae</taxon>
        <taxon>Chlorellales</taxon>
        <taxon>Chlorellaceae</taxon>
        <taxon>Apatococcus</taxon>
    </lineage>
</organism>
<evidence type="ECO:0000313" key="4">
    <source>
        <dbReference type="Proteomes" id="UP001438707"/>
    </source>
</evidence>
<evidence type="ECO:0000256" key="1">
    <source>
        <dbReference type="SAM" id="MobiDB-lite"/>
    </source>
</evidence>
<proteinExistence type="predicted"/>
<feature type="region of interest" description="Disordered" evidence="1">
    <location>
        <begin position="31"/>
        <end position="81"/>
    </location>
</feature>
<feature type="transmembrane region" description="Helical" evidence="2">
    <location>
        <begin position="178"/>
        <end position="199"/>
    </location>
</feature>
<keyword evidence="2" id="KW-0812">Transmembrane</keyword>